<gene>
    <name evidence="1" type="ORF">BDV40DRAFT_281864</name>
</gene>
<protein>
    <submittedName>
        <fullName evidence="1">Uncharacterized protein</fullName>
    </submittedName>
</protein>
<evidence type="ECO:0000313" key="2">
    <source>
        <dbReference type="Proteomes" id="UP000326950"/>
    </source>
</evidence>
<sequence>MNASRFFLPSCKQLRLPILHSLHFVHRFPVQIGRTLYPVKRQYFHPVQTTMSFPSDNFRPDEPSKRDPTIDAYSNQADQLERLLQQDGLKSGVLWFIVIYIKEIPTGKSL</sequence>
<proteinExistence type="predicted"/>
<dbReference type="EMBL" id="ML738772">
    <property type="protein sequence ID" value="KAE8156225.1"/>
    <property type="molecule type" value="Genomic_DNA"/>
</dbReference>
<keyword evidence="2" id="KW-1185">Reference proteome</keyword>
<evidence type="ECO:0000313" key="1">
    <source>
        <dbReference type="EMBL" id="KAE8156225.1"/>
    </source>
</evidence>
<dbReference type="AlphaFoldDB" id="A0A5N6UCB9"/>
<reference evidence="1 2" key="1">
    <citation type="submission" date="2019-04" db="EMBL/GenBank/DDBJ databases">
        <title>Friends and foes A comparative genomics study of 23 Aspergillus species from section Flavi.</title>
        <authorList>
            <consortium name="DOE Joint Genome Institute"/>
            <person name="Kjaerbolling I."/>
            <person name="Vesth T."/>
            <person name="Frisvad J.C."/>
            <person name="Nybo J.L."/>
            <person name="Theobald S."/>
            <person name="Kildgaard S."/>
            <person name="Isbrandt T."/>
            <person name="Kuo A."/>
            <person name="Sato A."/>
            <person name="Lyhne E.K."/>
            <person name="Kogle M.E."/>
            <person name="Wiebenga A."/>
            <person name="Kun R.S."/>
            <person name="Lubbers R.J."/>
            <person name="Makela M.R."/>
            <person name="Barry K."/>
            <person name="Chovatia M."/>
            <person name="Clum A."/>
            <person name="Daum C."/>
            <person name="Haridas S."/>
            <person name="He G."/>
            <person name="LaButti K."/>
            <person name="Lipzen A."/>
            <person name="Mondo S."/>
            <person name="Riley R."/>
            <person name="Salamov A."/>
            <person name="Simmons B.A."/>
            <person name="Magnuson J.K."/>
            <person name="Henrissat B."/>
            <person name="Mortensen U.H."/>
            <person name="Larsen T.O."/>
            <person name="Devries R.P."/>
            <person name="Grigoriev I.V."/>
            <person name="Machida M."/>
            <person name="Baker S.E."/>
            <person name="Andersen M.R."/>
        </authorList>
    </citation>
    <scope>NUCLEOTIDE SEQUENCE [LARGE SCALE GENOMIC DNA]</scope>
    <source>
        <strain evidence="1 2">CBS 117626</strain>
    </source>
</reference>
<name>A0A5N6UCB9_ASPTM</name>
<accession>A0A5N6UCB9</accession>
<organism evidence="1 2">
    <name type="scientific">Aspergillus tamarii</name>
    <dbReference type="NCBI Taxonomy" id="41984"/>
    <lineage>
        <taxon>Eukaryota</taxon>
        <taxon>Fungi</taxon>
        <taxon>Dikarya</taxon>
        <taxon>Ascomycota</taxon>
        <taxon>Pezizomycotina</taxon>
        <taxon>Eurotiomycetes</taxon>
        <taxon>Eurotiomycetidae</taxon>
        <taxon>Eurotiales</taxon>
        <taxon>Aspergillaceae</taxon>
        <taxon>Aspergillus</taxon>
        <taxon>Aspergillus subgen. Circumdati</taxon>
    </lineage>
</organism>
<dbReference type="Proteomes" id="UP000326950">
    <property type="component" value="Unassembled WGS sequence"/>
</dbReference>